<feature type="transmembrane region" description="Helical" evidence="1">
    <location>
        <begin position="131"/>
        <end position="152"/>
    </location>
</feature>
<feature type="transmembrane region" description="Helical" evidence="1">
    <location>
        <begin position="172"/>
        <end position="194"/>
    </location>
</feature>
<dbReference type="AlphaFoldDB" id="G4R966"/>
<dbReference type="InterPro" id="IPR052529">
    <property type="entry name" value="Bact_Transport_Assoc"/>
</dbReference>
<dbReference type="PATRIC" id="fig|1082931.4.peg.2407"/>
<dbReference type="InterPro" id="IPR007349">
    <property type="entry name" value="DUF418"/>
</dbReference>
<proteinExistence type="predicted"/>
<feature type="transmembrane region" description="Helical" evidence="1">
    <location>
        <begin position="206"/>
        <end position="231"/>
    </location>
</feature>
<name>G4R966_PELHB</name>
<keyword evidence="4" id="KW-1185">Reference proteome</keyword>
<evidence type="ECO:0000256" key="1">
    <source>
        <dbReference type="SAM" id="Phobius"/>
    </source>
</evidence>
<sequence length="359" mass="39285">MSDETRPQQREGTRIGGIDAARALAVLGMLMVHVGPRDRTNFAEVLYNLPHGRASILFAFIAGIGMSLLSARPGQLGVARYRLIWMALVLLPLGLSLQMLDHGIAVILHHYAVFYVFGVLVIGLPSRLLGVLAALTTVCGPLAYFAISAQWPDFVWRETVVAGDRPIEIVDGLLLTGPYPLLTWSPALLWGMWVGRLDLRSDPSQLRLLLIGSAVAVSSAIVAAIGLQILGPPDELADWRQLLSDAPHSQMPLWVTGSIGAASAVTGAMLIIVQRWPRLCGPLVALGQLAFSFYVAHLVALHFFKDIVRRESVGEAMVSVIVVMILAGFFAVIWRRHFERGPLETLLVLPFDRAKERRQ</sequence>
<accession>G4R966</accession>
<feature type="transmembrane region" description="Helical" evidence="1">
    <location>
        <begin position="251"/>
        <end position="271"/>
    </location>
</feature>
<keyword evidence="1" id="KW-0472">Membrane</keyword>
<dbReference type="Pfam" id="PF04235">
    <property type="entry name" value="DUF418"/>
    <property type="match status" value="1"/>
</dbReference>
<feature type="transmembrane region" description="Helical" evidence="1">
    <location>
        <begin position="316"/>
        <end position="334"/>
    </location>
</feature>
<evidence type="ECO:0000313" key="4">
    <source>
        <dbReference type="Proteomes" id="UP000008850"/>
    </source>
</evidence>
<keyword evidence="1" id="KW-1133">Transmembrane helix</keyword>
<dbReference type="KEGG" id="phl:KKY_2438"/>
<dbReference type="PANTHER" id="PTHR30590">
    <property type="entry name" value="INNER MEMBRANE PROTEIN"/>
    <property type="match status" value="1"/>
</dbReference>
<dbReference type="HOGENOM" id="CLU_036065_1_0_5"/>
<gene>
    <name evidence="3" type="ordered locus">KKY_2438</name>
</gene>
<feature type="transmembrane region" description="Helical" evidence="1">
    <location>
        <begin position="283"/>
        <end position="304"/>
    </location>
</feature>
<dbReference type="PANTHER" id="PTHR30590:SF3">
    <property type="entry name" value="HYPOTHETICAL MEMBRANE SPANNING PROTEIN"/>
    <property type="match status" value="1"/>
</dbReference>
<dbReference type="STRING" id="1082931.KKY_2438"/>
<reference evidence="3 4" key="1">
    <citation type="journal article" date="2012" name="J. Bacteriol.">
        <title>Complete genome sequence of Pelagibacterium halotolerans B2T.</title>
        <authorList>
            <person name="Huo Y.Y."/>
            <person name="Cheng H."/>
            <person name="Han X.F."/>
            <person name="Jiang X.W."/>
            <person name="Sun C."/>
            <person name="Zhang X.Q."/>
            <person name="Zhu X.F."/>
            <person name="Liu Y.F."/>
            <person name="Li P.F."/>
            <person name="Ni P.X."/>
            <person name="Wu M."/>
        </authorList>
    </citation>
    <scope>NUCLEOTIDE SEQUENCE [LARGE SCALE GENOMIC DNA]</scope>
    <source>
        <strain evidence="4">DSM 22347 / JCM 15775 / CGMCC 1.7692 / B2</strain>
    </source>
</reference>
<dbReference type="eggNOG" id="COG2311">
    <property type="taxonomic scope" value="Bacteria"/>
</dbReference>
<keyword evidence="1" id="KW-0812">Transmembrane</keyword>
<feature type="transmembrane region" description="Helical" evidence="1">
    <location>
        <begin position="83"/>
        <end position="100"/>
    </location>
</feature>
<evidence type="ECO:0000259" key="2">
    <source>
        <dbReference type="Pfam" id="PF04235"/>
    </source>
</evidence>
<organism evidence="3 4">
    <name type="scientific">Pelagibacterium halotolerans (strain DSM 22347 / JCM 15775 / CGMCC 1.7692 / B2)</name>
    <dbReference type="NCBI Taxonomy" id="1082931"/>
    <lineage>
        <taxon>Bacteria</taxon>
        <taxon>Pseudomonadati</taxon>
        <taxon>Pseudomonadota</taxon>
        <taxon>Alphaproteobacteria</taxon>
        <taxon>Hyphomicrobiales</taxon>
        <taxon>Devosiaceae</taxon>
        <taxon>Pelagibacterium</taxon>
    </lineage>
</organism>
<protein>
    <submittedName>
        <fullName evidence="3">Putative membrane protein</fullName>
    </submittedName>
</protein>
<feature type="domain" description="DUF418" evidence="2">
    <location>
        <begin position="220"/>
        <end position="346"/>
    </location>
</feature>
<feature type="transmembrane region" description="Helical" evidence="1">
    <location>
        <begin position="106"/>
        <end position="124"/>
    </location>
</feature>
<dbReference type="RefSeq" id="WP_014131595.1">
    <property type="nucleotide sequence ID" value="NC_016078.1"/>
</dbReference>
<feature type="transmembrane region" description="Helical" evidence="1">
    <location>
        <begin position="54"/>
        <end position="71"/>
    </location>
</feature>
<feature type="transmembrane region" description="Helical" evidence="1">
    <location>
        <begin position="12"/>
        <end position="34"/>
    </location>
</feature>
<dbReference type="EMBL" id="CP003075">
    <property type="protein sequence ID" value="AEQ52446.1"/>
    <property type="molecule type" value="Genomic_DNA"/>
</dbReference>
<dbReference type="Proteomes" id="UP000008850">
    <property type="component" value="Chromosome"/>
</dbReference>
<evidence type="ECO:0000313" key="3">
    <source>
        <dbReference type="EMBL" id="AEQ52446.1"/>
    </source>
</evidence>